<dbReference type="InterPro" id="IPR000209">
    <property type="entry name" value="Peptidase_S8/S53_dom"/>
</dbReference>
<evidence type="ECO:0000256" key="3">
    <source>
        <dbReference type="ARBA" id="ARBA00004239"/>
    </source>
</evidence>
<comment type="function">
    <text evidence="2">Secreted tripeptidyl-peptidase which degrades proteins at acidic pHs and is involved in virulence.</text>
</comment>
<evidence type="ECO:0000256" key="12">
    <source>
        <dbReference type="ARBA" id="ARBA00023026"/>
    </source>
</evidence>
<evidence type="ECO:0000256" key="15">
    <source>
        <dbReference type="PROSITE-ProRule" id="PRU01032"/>
    </source>
</evidence>
<sequence length="607" mass="65844">MISRWPIAAILIAALAEALAAPPNMVVKERVNVPSAWVRRGDANKADLISLSVALKPSNETAVYDRLDQTSDPDSDSYGSHLSREEVFELMSPSNSTRQSVDQWLSENDVQSYSTPSYSPAGDWVTFEVPVSVAHKMLGGADFGVFEHRSTGERVVRTTEYLLPRDLAPHIDFIGGTTYFSTARSLRIPGRMIKTEAVDSLLQTNILAAVGESSKPSSCNVSNVKLDCLRELYGTIDYTPSAPSKGHIGVAGFLEENANYEDLEKYLKDQRKDAYKGNATFDYVTLNGAQNNQNLSEATGEANLDIQTVVGVTWPIRTTYFDVGGRPPFLADENTKKNTNEPYAHLNNYLLNLTDDKIPQVLSISYGDDEQTVPEAYARRVCWQYAAMGLRGMSVLQASGDGGVGAEEGDVCVTNDKKAKKTFLQSFPSSCPYITVVGAVEHFAPEVVATYNLSGISSGAGFSRLFDRPSWQNKSVADYITMYLGTRYHGLYNPMGRAYPDVSAQGSLFSISVGGKFGRISGTSASTPLFASIVALLNDARLAENKTVLGYLNPLIYKKLGNTDAFNDIVNGSAVGCGVDGFPASKGWDAVTGFGTPNFKNLLKALP</sequence>
<feature type="binding site" evidence="15">
    <location>
        <position position="589"/>
    </location>
    <ligand>
        <name>Ca(2+)</name>
        <dbReference type="ChEBI" id="CHEBI:29108"/>
    </ligand>
</feature>
<dbReference type="PROSITE" id="PS51695">
    <property type="entry name" value="SEDOLISIN"/>
    <property type="match status" value="1"/>
</dbReference>
<keyword evidence="9 15" id="KW-0378">Hydrolase</keyword>
<dbReference type="CDD" id="cd04056">
    <property type="entry name" value="Peptidases_S53"/>
    <property type="match status" value="1"/>
</dbReference>
<dbReference type="EMBL" id="CP119877">
    <property type="protein sequence ID" value="WFD33974.1"/>
    <property type="molecule type" value="Genomic_DNA"/>
</dbReference>
<keyword evidence="12" id="KW-0843">Virulence</keyword>
<evidence type="ECO:0000256" key="10">
    <source>
        <dbReference type="ARBA" id="ARBA00022825"/>
    </source>
</evidence>
<evidence type="ECO:0000256" key="7">
    <source>
        <dbReference type="ARBA" id="ARBA00022723"/>
    </source>
</evidence>
<evidence type="ECO:0000256" key="5">
    <source>
        <dbReference type="ARBA" id="ARBA00022525"/>
    </source>
</evidence>
<dbReference type="GO" id="GO:0006508">
    <property type="term" value="P:proteolysis"/>
    <property type="evidence" value="ECO:0007669"/>
    <property type="project" value="UniProtKB-KW"/>
</dbReference>
<dbReference type="Pfam" id="PF09286">
    <property type="entry name" value="Pro-kuma_activ"/>
    <property type="match status" value="1"/>
</dbReference>
<proteinExistence type="predicted"/>
<gene>
    <name evidence="18" type="ORF">MCUN1_000802</name>
</gene>
<keyword evidence="5" id="KW-0964">Secreted</keyword>
<dbReference type="FunFam" id="3.40.50.200:FF:000015">
    <property type="entry name" value="Tripeptidyl peptidase A"/>
    <property type="match status" value="1"/>
</dbReference>
<keyword evidence="14" id="KW-0325">Glycoprotein</keyword>
<dbReference type="EC" id="3.4.14.10" evidence="4"/>
<feature type="chain" id="PRO_5041958979" description="tripeptidyl-peptidase II" evidence="16">
    <location>
        <begin position="21"/>
        <end position="607"/>
    </location>
</feature>
<dbReference type="SUPFAM" id="SSF54897">
    <property type="entry name" value="Protease propeptides/inhibitors"/>
    <property type="match status" value="1"/>
</dbReference>
<comment type="cofactor">
    <cofactor evidence="15">
        <name>Ca(2+)</name>
        <dbReference type="ChEBI" id="CHEBI:29108"/>
    </cofactor>
    <text evidence="15">Binds 1 Ca(2+) ion per subunit.</text>
</comment>
<dbReference type="GO" id="GO:0005576">
    <property type="term" value="C:extracellular region"/>
    <property type="evidence" value="ECO:0007669"/>
    <property type="project" value="UniProtKB-SubCell"/>
</dbReference>
<feature type="binding site" evidence="15">
    <location>
        <position position="587"/>
    </location>
    <ligand>
        <name>Ca(2+)</name>
        <dbReference type="ChEBI" id="CHEBI:29108"/>
    </ligand>
</feature>
<evidence type="ECO:0000256" key="13">
    <source>
        <dbReference type="ARBA" id="ARBA00023145"/>
    </source>
</evidence>
<evidence type="ECO:0000256" key="2">
    <source>
        <dbReference type="ARBA" id="ARBA00002451"/>
    </source>
</evidence>
<dbReference type="Gene3D" id="3.40.50.200">
    <property type="entry name" value="Peptidase S8/S53 domain"/>
    <property type="match status" value="1"/>
</dbReference>
<evidence type="ECO:0000256" key="14">
    <source>
        <dbReference type="ARBA" id="ARBA00023180"/>
    </source>
</evidence>
<feature type="active site" description="Charge relay system" evidence="15">
    <location>
        <position position="524"/>
    </location>
</feature>
<dbReference type="Proteomes" id="UP001219933">
    <property type="component" value="Chromosome 1"/>
</dbReference>
<comment type="catalytic activity">
    <reaction evidence="1">
        <text>Release of an N-terminal tripeptide from a polypeptide.</text>
        <dbReference type="EC" id="3.4.14.10"/>
    </reaction>
</comment>
<name>A0AAF0J5Z9_9BASI</name>
<feature type="active site" description="Charge relay system" evidence="15">
    <location>
        <position position="301"/>
    </location>
</feature>
<dbReference type="CDD" id="cd11377">
    <property type="entry name" value="Pro-peptidase_S53"/>
    <property type="match status" value="1"/>
</dbReference>
<evidence type="ECO:0000313" key="18">
    <source>
        <dbReference type="EMBL" id="WFD33974.1"/>
    </source>
</evidence>
<comment type="subcellular location">
    <subcellularLocation>
        <location evidence="3">Secreted</location>
        <location evidence="3">Extracellular space</location>
    </subcellularLocation>
</comment>
<dbReference type="SMART" id="SM00944">
    <property type="entry name" value="Pro-kuma_activ"/>
    <property type="match status" value="1"/>
</dbReference>
<dbReference type="InterPro" id="IPR015366">
    <property type="entry name" value="S53_propep"/>
</dbReference>
<evidence type="ECO:0000256" key="6">
    <source>
        <dbReference type="ARBA" id="ARBA00022670"/>
    </source>
</evidence>
<dbReference type="PANTHER" id="PTHR14218:SF15">
    <property type="entry name" value="TRIPEPTIDYL-PEPTIDASE 1"/>
    <property type="match status" value="1"/>
</dbReference>
<dbReference type="GO" id="GO:0004252">
    <property type="term" value="F:serine-type endopeptidase activity"/>
    <property type="evidence" value="ECO:0007669"/>
    <property type="project" value="UniProtKB-UniRule"/>
</dbReference>
<protein>
    <recommendedName>
        <fullName evidence="4">tripeptidyl-peptidase II</fullName>
        <ecNumber evidence="4">3.4.14.10</ecNumber>
    </recommendedName>
</protein>
<keyword evidence="7 15" id="KW-0479">Metal-binding</keyword>
<evidence type="ECO:0000256" key="4">
    <source>
        <dbReference type="ARBA" id="ARBA00012462"/>
    </source>
</evidence>
<keyword evidence="10 15" id="KW-0720">Serine protease</keyword>
<keyword evidence="13" id="KW-0865">Zymogen</keyword>
<accession>A0AAF0J5Z9</accession>
<evidence type="ECO:0000256" key="9">
    <source>
        <dbReference type="ARBA" id="ARBA00022801"/>
    </source>
</evidence>
<dbReference type="GO" id="GO:0046872">
    <property type="term" value="F:metal ion binding"/>
    <property type="evidence" value="ECO:0007669"/>
    <property type="project" value="UniProtKB-UniRule"/>
</dbReference>
<evidence type="ECO:0000256" key="8">
    <source>
        <dbReference type="ARBA" id="ARBA00022729"/>
    </source>
</evidence>
<evidence type="ECO:0000256" key="1">
    <source>
        <dbReference type="ARBA" id="ARBA00001910"/>
    </source>
</evidence>
<keyword evidence="11 15" id="KW-0106">Calcium</keyword>
<keyword evidence="6 15" id="KW-0645">Protease</keyword>
<evidence type="ECO:0000256" key="16">
    <source>
        <dbReference type="SAM" id="SignalP"/>
    </source>
</evidence>
<feature type="active site" description="Charge relay system" evidence="15">
    <location>
        <position position="305"/>
    </location>
</feature>
<feature type="binding site" evidence="15">
    <location>
        <position position="568"/>
    </location>
    <ligand>
        <name>Ca(2+)</name>
        <dbReference type="ChEBI" id="CHEBI:29108"/>
    </ligand>
</feature>
<evidence type="ECO:0000313" key="19">
    <source>
        <dbReference type="Proteomes" id="UP001219933"/>
    </source>
</evidence>
<dbReference type="Pfam" id="PF00082">
    <property type="entry name" value="Peptidase_S8"/>
    <property type="match status" value="1"/>
</dbReference>
<keyword evidence="8 16" id="KW-0732">Signal</keyword>
<evidence type="ECO:0000259" key="17">
    <source>
        <dbReference type="PROSITE" id="PS51695"/>
    </source>
</evidence>
<organism evidence="18 19">
    <name type="scientific">Malassezia cuniculi</name>
    <dbReference type="NCBI Taxonomy" id="948313"/>
    <lineage>
        <taxon>Eukaryota</taxon>
        <taxon>Fungi</taxon>
        <taxon>Dikarya</taxon>
        <taxon>Basidiomycota</taxon>
        <taxon>Ustilaginomycotina</taxon>
        <taxon>Malasseziomycetes</taxon>
        <taxon>Malasseziales</taxon>
        <taxon>Malasseziaceae</taxon>
        <taxon>Malassezia</taxon>
    </lineage>
</organism>
<dbReference type="InterPro" id="IPR030400">
    <property type="entry name" value="Sedolisin_dom"/>
</dbReference>
<dbReference type="InterPro" id="IPR036852">
    <property type="entry name" value="Peptidase_S8/S53_dom_sf"/>
</dbReference>
<keyword evidence="19" id="KW-1185">Reference proteome</keyword>
<feature type="binding site" evidence="15">
    <location>
        <position position="569"/>
    </location>
    <ligand>
        <name>Ca(2+)</name>
        <dbReference type="ChEBI" id="CHEBI:29108"/>
    </ligand>
</feature>
<dbReference type="SUPFAM" id="SSF52743">
    <property type="entry name" value="Subtilisin-like"/>
    <property type="match status" value="1"/>
</dbReference>
<dbReference type="InterPro" id="IPR050819">
    <property type="entry name" value="Tripeptidyl-peptidase_I"/>
</dbReference>
<dbReference type="PANTHER" id="PTHR14218">
    <property type="entry name" value="PROTEASE S8 TRIPEPTIDYL PEPTIDASE I CLN2"/>
    <property type="match status" value="1"/>
</dbReference>
<dbReference type="AlphaFoldDB" id="A0AAF0J5Z9"/>
<feature type="signal peptide" evidence="16">
    <location>
        <begin position="1"/>
        <end position="20"/>
    </location>
</feature>
<evidence type="ECO:0000256" key="11">
    <source>
        <dbReference type="ARBA" id="ARBA00022837"/>
    </source>
</evidence>
<feature type="domain" description="Peptidase S53" evidence="17">
    <location>
        <begin position="223"/>
        <end position="607"/>
    </location>
</feature>
<dbReference type="GO" id="GO:0008240">
    <property type="term" value="F:tripeptidyl-peptidase activity"/>
    <property type="evidence" value="ECO:0007669"/>
    <property type="project" value="UniProtKB-EC"/>
</dbReference>
<reference evidence="18" key="1">
    <citation type="submission" date="2023-03" db="EMBL/GenBank/DDBJ databases">
        <title>Mating type loci evolution in Malassezia.</title>
        <authorList>
            <person name="Coelho M.A."/>
        </authorList>
    </citation>
    <scope>NUCLEOTIDE SEQUENCE</scope>
    <source>
        <strain evidence="18">CBS 11721</strain>
    </source>
</reference>